<dbReference type="Proteomes" id="UP000029981">
    <property type="component" value="Chromosome 6"/>
</dbReference>
<name>A0A0A0K9B6_CUCSA</name>
<reference evidence="1 2" key="3">
    <citation type="journal article" date="2010" name="BMC Genomics">
        <title>Transcriptome sequencing and comparative analysis of cucumber flowers with different sex types.</title>
        <authorList>
            <person name="Guo S."/>
            <person name="Zheng Y."/>
            <person name="Joung J.G."/>
            <person name="Liu S."/>
            <person name="Zhang Z."/>
            <person name="Crasta O.R."/>
            <person name="Sobral B.W."/>
            <person name="Xu Y."/>
            <person name="Huang S."/>
            <person name="Fei Z."/>
        </authorList>
    </citation>
    <scope>NUCLEOTIDE SEQUENCE [LARGE SCALE GENOMIC DNA]</scope>
    <source>
        <strain evidence="2">cv. 9930</strain>
    </source>
</reference>
<keyword evidence="2" id="KW-1185">Reference proteome</keyword>
<dbReference type="Gramene" id="KGN46003">
    <property type="protein sequence ID" value="KGN46003"/>
    <property type="gene ID" value="Csa_6G042375"/>
</dbReference>
<dbReference type="AlphaFoldDB" id="A0A0A0K9B6"/>
<gene>
    <name evidence="1" type="ORF">Csa_6G042375</name>
</gene>
<evidence type="ECO:0000313" key="1">
    <source>
        <dbReference type="EMBL" id="KGN46003.1"/>
    </source>
</evidence>
<reference evidence="1 2" key="4">
    <citation type="journal article" date="2011" name="BMC Genomics">
        <title>RNA-Seq improves annotation of protein-coding genes in the cucumber genome.</title>
        <authorList>
            <person name="Li Z."/>
            <person name="Zhang Z."/>
            <person name="Yan P."/>
            <person name="Huang S."/>
            <person name="Fei Z."/>
            <person name="Lin K."/>
        </authorList>
    </citation>
    <scope>NUCLEOTIDE SEQUENCE [LARGE SCALE GENOMIC DNA]</scope>
    <source>
        <strain evidence="2">cv. 9930</strain>
    </source>
</reference>
<protein>
    <submittedName>
        <fullName evidence="1">Uncharacterized protein</fullName>
    </submittedName>
</protein>
<accession>A0A0A0K9B6</accession>
<organism evidence="1 2">
    <name type="scientific">Cucumis sativus</name>
    <name type="common">Cucumber</name>
    <dbReference type="NCBI Taxonomy" id="3659"/>
    <lineage>
        <taxon>Eukaryota</taxon>
        <taxon>Viridiplantae</taxon>
        <taxon>Streptophyta</taxon>
        <taxon>Embryophyta</taxon>
        <taxon>Tracheophyta</taxon>
        <taxon>Spermatophyta</taxon>
        <taxon>Magnoliopsida</taxon>
        <taxon>eudicotyledons</taxon>
        <taxon>Gunneridae</taxon>
        <taxon>Pentapetalae</taxon>
        <taxon>rosids</taxon>
        <taxon>fabids</taxon>
        <taxon>Cucurbitales</taxon>
        <taxon>Cucurbitaceae</taxon>
        <taxon>Benincaseae</taxon>
        <taxon>Cucumis</taxon>
    </lineage>
</organism>
<proteinExistence type="predicted"/>
<sequence>MPFRRVLRQLPNKLRRKCSVIVLLNFRIQLLHPTKFHKQFREIFVHFLENPFLYAVPKFPIAVFLPQIVNGFQILGGNELNFGEIDVPSFQGAFAGEGDQKPAGLLVGLPKVFGA</sequence>
<evidence type="ECO:0000313" key="2">
    <source>
        <dbReference type="Proteomes" id="UP000029981"/>
    </source>
</evidence>
<reference evidence="1 2" key="1">
    <citation type="journal article" date="2009" name="Nat. Genet.">
        <title>The genome of the cucumber, Cucumis sativus L.</title>
        <authorList>
            <person name="Huang S."/>
            <person name="Li R."/>
            <person name="Zhang Z."/>
            <person name="Li L."/>
            <person name="Gu X."/>
            <person name="Fan W."/>
            <person name="Lucas W.J."/>
            <person name="Wang X."/>
            <person name="Xie B."/>
            <person name="Ni P."/>
            <person name="Ren Y."/>
            <person name="Zhu H."/>
            <person name="Li J."/>
            <person name="Lin K."/>
            <person name="Jin W."/>
            <person name="Fei Z."/>
            <person name="Li G."/>
            <person name="Staub J."/>
            <person name="Kilian A."/>
            <person name="van der Vossen E.A."/>
            <person name="Wu Y."/>
            <person name="Guo J."/>
            <person name="He J."/>
            <person name="Jia Z."/>
            <person name="Ren Y."/>
            <person name="Tian G."/>
            <person name="Lu Y."/>
            <person name="Ruan J."/>
            <person name="Qian W."/>
            <person name="Wang M."/>
            <person name="Huang Q."/>
            <person name="Li B."/>
            <person name="Xuan Z."/>
            <person name="Cao J."/>
            <person name="Asan"/>
            <person name="Wu Z."/>
            <person name="Zhang J."/>
            <person name="Cai Q."/>
            <person name="Bai Y."/>
            <person name="Zhao B."/>
            <person name="Han Y."/>
            <person name="Li Y."/>
            <person name="Li X."/>
            <person name="Wang S."/>
            <person name="Shi Q."/>
            <person name="Liu S."/>
            <person name="Cho W.K."/>
            <person name="Kim J.Y."/>
            <person name="Xu Y."/>
            <person name="Heller-Uszynska K."/>
            <person name="Miao H."/>
            <person name="Cheng Z."/>
            <person name="Zhang S."/>
            <person name="Wu J."/>
            <person name="Yang Y."/>
            <person name="Kang H."/>
            <person name="Li M."/>
            <person name="Liang H."/>
            <person name="Ren X."/>
            <person name="Shi Z."/>
            <person name="Wen M."/>
            <person name="Jian M."/>
            <person name="Yang H."/>
            <person name="Zhang G."/>
            <person name="Yang Z."/>
            <person name="Chen R."/>
            <person name="Liu S."/>
            <person name="Li J."/>
            <person name="Ma L."/>
            <person name="Liu H."/>
            <person name="Zhou Y."/>
            <person name="Zhao J."/>
            <person name="Fang X."/>
            <person name="Li G."/>
            <person name="Fang L."/>
            <person name="Li Y."/>
            <person name="Liu D."/>
            <person name="Zheng H."/>
            <person name="Zhang Y."/>
            <person name="Qin N."/>
            <person name="Li Z."/>
            <person name="Yang G."/>
            <person name="Yang S."/>
            <person name="Bolund L."/>
            <person name="Kristiansen K."/>
            <person name="Zheng H."/>
            <person name="Li S."/>
            <person name="Zhang X."/>
            <person name="Yang H."/>
            <person name="Wang J."/>
            <person name="Sun R."/>
            <person name="Zhang B."/>
            <person name="Jiang S."/>
            <person name="Wang J."/>
            <person name="Du Y."/>
            <person name="Li S."/>
        </authorList>
    </citation>
    <scope>NUCLEOTIDE SEQUENCE [LARGE SCALE GENOMIC DNA]</scope>
    <source>
        <strain evidence="2">cv. 9930</strain>
    </source>
</reference>
<reference evidence="1 2" key="2">
    <citation type="journal article" date="2009" name="PLoS ONE">
        <title>An integrated genetic and cytogenetic map of the cucumber genome.</title>
        <authorList>
            <person name="Ren Y."/>
            <person name="Zhang Z."/>
            <person name="Liu J."/>
            <person name="Staub J.E."/>
            <person name="Han Y."/>
            <person name="Cheng Z."/>
            <person name="Li X."/>
            <person name="Lu J."/>
            <person name="Miao H."/>
            <person name="Kang H."/>
            <person name="Xie B."/>
            <person name="Gu X."/>
            <person name="Wang X."/>
            <person name="Du Y."/>
            <person name="Jin W."/>
            <person name="Huang S."/>
        </authorList>
    </citation>
    <scope>NUCLEOTIDE SEQUENCE [LARGE SCALE GENOMIC DNA]</scope>
    <source>
        <strain evidence="2">cv. 9930</strain>
    </source>
</reference>
<dbReference type="EMBL" id="CM002927">
    <property type="protein sequence ID" value="KGN46003.1"/>
    <property type="molecule type" value="Genomic_DNA"/>
</dbReference>